<dbReference type="EMBL" id="MLIQ01000042">
    <property type="protein sequence ID" value="OHU47182.1"/>
    <property type="molecule type" value="Genomic_DNA"/>
</dbReference>
<comment type="caution">
    <text evidence="1">The sequence shown here is derived from an EMBL/GenBank/DDBJ whole genome shotgun (WGS) entry which is preliminary data.</text>
</comment>
<sequence>MSAAAVTSPVRDHVLAVLEGIPGTGLRIDEVAARMPLKRSKVLRPCGDSCPALDVDQLSGRRRVVEHHSSWHVVESHYHPAEILRVLTRLERDGLVRSVGRIGGPVSWSLSGVGAMDRLGWLVVDAKPKEMYL</sequence>
<protein>
    <submittedName>
        <fullName evidence="1">Uncharacterized protein</fullName>
    </submittedName>
</protein>
<dbReference type="AlphaFoldDB" id="A0A1S1LIM3"/>
<organism evidence="1 2">
    <name type="scientific">Mycobacteroides chelonae</name>
    <name type="common">Mycobacterium chelonae</name>
    <dbReference type="NCBI Taxonomy" id="1774"/>
    <lineage>
        <taxon>Bacteria</taxon>
        <taxon>Bacillati</taxon>
        <taxon>Actinomycetota</taxon>
        <taxon>Actinomycetes</taxon>
        <taxon>Mycobacteriales</taxon>
        <taxon>Mycobacteriaceae</taxon>
        <taxon>Mycobacteroides</taxon>
    </lineage>
</organism>
<dbReference type="Proteomes" id="UP000180043">
    <property type="component" value="Unassembled WGS sequence"/>
</dbReference>
<name>A0A1S1LIM3_MYCCH</name>
<proteinExistence type="predicted"/>
<accession>A0A1S1LIM3</accession>
<dbReference type="RefSeq" id="WP_070947800.1">
    <property type="nucleotide sequence ID" value="NZ_MLIQ01000042.1"/>
</dbReference>
<gene>
    <name evidence="1" type="ORF">BKG82_26355</name>
</gene>
<evidence type="ECO:0000313" key="1">
    <source>
        <dbReference type="EMBL" id="OHU47182.1"/>
    </source>
</evidence>
<evidence type="ECO:0000313" key="2">
    <source>
        <dbReference type="Proteomes" id="UP000180043"/>
    </source>
</evidence>
<reference evidence="1 2" key="1">
    <citation type="submission" date="2016-10" db="EMBL/GenBank/DDBJ databases">
        <title>Evaluation of Human, Veterinary and Environmental Mycobacterium chelonae Isolates by Core Genome Phylogenomic Analysis, Targeted Gene Comparison, and Anti-microbial Susceptibility Patterns: A Tale of Mistaken Identities.</title>
        <authorList>
            <person name="Fogelson S.B."/>
            <person name="Camus A.C."/>
            <person name="Lorenz W."/>
            <person name="Vasireddy R."/>
            <person name="Vasireddy S."/>
            <person name="Smith T."/>
            <person name="Brown-Elliott B.A."/>
            <person name="Wallace R.J.Jr."/>
            <person name="Hasan N.A."/>
            <person name="Reischl U."/>
            <person name="Sanchez S."/>
        </authorList>
    </citation>
    <scope>NUCLEOTIDE SEQUENCE [LARGE SCALE GENOMIC DNA]</scope>
    <source>
        <strain evidence="1 2">15515</strain>
    </source>
</reference>